<evidence type="ECO:0000313" key="2">
    <source>
        <dbReference type="EMBL" id="KZV28332.1"/>
    </source>
</evidence>
<accession>A0A2Z7B207</accession>
<reference evidence="2 3" key="1">
    <citation type="journal article" date="2015" name="Proc. Natl. Acad. Sci. U.S.A.">
        <title>The resurrection genome of Boea hygrometrica: A blueprint for survival of dehydration.</title>
        <authorList>
            <person name="Xiao L."/>
            <person name="Yang G."/>
            <person name="Zhang L."/>
            <person name="Yang X."/>
            <person name="Zhao S."/>
            <person name="Ji Z."/>
            <person name="Zhou Q."/>
            <person name="Hu M."/>
            <person name="Wang Y."/>
            <person name="Chen M."/>
            <person name="Xu Y."/>
            <person name="Jin H."/>
            <person name="Xiao X."/>
            <person name="Hu G."/>
            <person name="Bao F."/>
            <person name="Hu Y."/>
            <person name="Wan P."/>
            <person name="Li L."/>
            <person name="Deng X."/>
            <person name="Kuang T."/>
            <person name="Xiang C."/>
            <person name="Zhu J.K."/>
            <person name="Oliver M.J."/>
            <person name="He Y."/>
        </authorList>
    </citation>
    <scope>NUCLEOTIDE SEQUENCE [LARGE SCALE GENOMIC DNA]</scope>
    <source>
        <strain evidence="3">cv. XS01</strain>
    </source>
</reference>
<feature type="compositionally biased region" description="Basic and acidic residues" evidence="1">
    <location>
        <begin position="25"/>
        <end position="50"/>
    </location>
</feature>
<gene>
    <name evidence="2" type="ORF">F511_16582</name>
</gene>
<dbReference type="OrthoDB" id="692030at2759"/>
<evidence type="ECO:0000313" key="3">
    <source>
        <dbReference type="Proteomes" id="UP000250235"/>
    </source>
</evidence>
<dbReference type="PANTHER" id="PTHR37256">
    <property type="entry name" value="E1A-BINDING PROTEIN P400-LIKE"/>
    <property type="match status" value="1"/>
</dbReference>
<dbReference type="AlphaFoldDB" id="A0A2Z7B207"/>
<sequence length="334" mass="37490">MKDFKESHLSNAYIRAFVKQLTSSRSKDSSKSKGRHNTERNIREDVKLEKSNQPVKKQVRRRLQASRPYKERLLNMAEARNEIVSALKSHRENMKQAGEKQQTLESGPGIQALESSTNDQVCALKSTSWNAGNYSSNPLNSNLPNNCVPSFSYPTGIVSSYSSWPFSPIVQENLNFVLPSRTLGLNLNLQDFINIDIIPFHCRTDPSSIYPSSSNTSSPAPDETPLTVVPPSKVVESGNAALHQVMDGEQIAGIRSTGEQHQIDQRNDSANPVDSSWCFKLLRNMEMGNEDQNDEDSVASPFDELMEVPTWLNANESYLQRLDDEYVQDPALPW</sequence>
<evidence type="ECO:0000256" key="1">
    <source>
        <dbReference type="SAM" id="MobiDB-lite"/>
    </source>
</evidence>
<feature type="compositionally biased region" description="Low complexity" evidence="1">
    <location>
        <begin position="209"/>
        <end position="221"/>
    </location>
</feature>
<name>A0A2Z7B207_9LAMI</name>
<dbReference type="EMBL" id="KV010149">
    <property type="protein sequence ID" value="KZV28332.1"/>
    <property type="molecule type" value="Genomic_DNA"/>
</dbReference>
<feature type="region of interest" description="Disordered" evidence="1">
    <location>
        <begin position="21"/>
        <end position="67"/>
    </location>
</feature>
<dbReference type="PANTHER" id="PTHR37256:SF1">
    <property type="entry name" value="MYB-LIKE PROTEIN A"/>
    <property type="match status" value="1"/>
</dbReference>
<organism evidence="2 3">
    <name type="scientific">Dorcoceras hygrometricum</name>
    <dbReference type="NCBI Taxonomy" id="472368"/>
    <lineage>
        <taxon>Eukaryota</taxon>
        <taxon>Viridiplantae</taxon>
        <taxon>Streptophyta</taxon>
        <taxon>Embryophyta</taxon>
        <taxon>Tracheophyta</taxon>
        <taxon>Spermatophyta</taxon>
        <taxon>Magnoliopsida</taxon>
        <taxon>eudicotyledons</taxon>
        <taxon>Gunneridae</taxon>
        <taxon>Pentapetalae</taxon>
        <taxon>asterids</taxon>
        <taxon>lamiids</taxon>
        <taxon>Lamiales</taxon>
        <taxon>Gesneriaceae</taxon>
        <taxon>Didymocarpoideae</taxon>
        <taxon>Trichosporeae</taxon>
        <taxon>Loxocarpinae</taxon>
        <taxon>Dorcoceras</taxon>
    </lineage>
</organism>
<dbReference type="Proteomes" id="UP000250235">
    <property type="component" value="Unassembled WGS sequence"/>
</dbReference>
<keyword evidence="3" id="KW-1185">Reference proteome</keyword>
<protein>
    <submittedName>
        <fullName evidence="2">Ras guanine nucleotide exchange factor L</fullName>
    </submittedName>
</protein>
<feature type="region of interest" description="Disordered" evidence="1">
    <location>
        <begin position="209"/>
        <end position="228"/>
    </location>
</feature>
<proteinExistence type="predicted"/>